<dbReference type="Proteomes" id="UP001549363">
    <property type="component" value="Unassembled WGS sequence"/>
</dbReference>
<dbReference type="InterPro" id="IPR039424">
    <property type="entry name" value="SBP_5"/>
</dbReference>
<comment type="similarity">
    <text evidence="1">Belongs to the bacterial solute-binding protein 5 family.</text>
</comment>
<dbReference type="PROSITE" id="PS51257">
    <property type="entry name" value="PROKAR_LIPOPROTEIN"/>
    <property type="match status" value="1"/>
</dbReference>
<dbReference type="PIRSF" id="PIRSF002741">
    <property type="entry name" value="MppA"/>
    <property type="match status" value="1"/>
</dbReference>
<gene>
    <name evidence="6" type="ORF">ABIA69_003058</name>
</gene>
<evidence type="ECO:0000256" key="4">
    <source>
        <dbReference type="SAM" id="SignalP"/>
    </source>
</evidence>
<dbReference type="Gene3D" id="3.40.190.10">
    <property type="entry name" value="Periplasmic binding protein-like II"/>
    <property type="match status" value="1"/>
</dbReference>
<dbReference type="Gene3D" id="3.90.76.10">
    <property type="entry name" value="Dipeptide-binding Protein, Domain 1"/>
    <property type="match status" value="1"/>
</dbReference>
<protein>
    <submittedName>
        <fullName evidence="6">ABC-type transport system substrate-binding protein</fullName>
    </submittedName>
</protein>
<evidence type="ECO:0000256" key="2">
    <source>
        <dbReference type="ARBA" id="ARBA00022448"/>
    </source>
</evidence>
<evidence type="ECO:0000259" key="5">
    <source>
        <dbReference type="Pfam" id="PF00496"/>
    </source>
</evidence>
<reference evidence="6 7" key="1">
    <citation type="submission" date="2024-06" db="EMBL/GenBank/DDBJ databases">
        <title>Sorghum-associated microbial communities from plants grown in Nebraska, USA.</title>
        <authorList>
            <person name="Schachtman D."/>
        </authorList>
    </citation>
    <scope>NUCLEOTIDE SEQUENCE [LARGE SCALE GENOMIC DNA]</scope>
    <source>
        <strain evidence="6 7">736</strain>
    </source>
</reference>
<dbReference type="InterPro" id="IPR000914">
    <property type="entry name" value="SBP_5_dom"/>
</dbReference>
<evidence type="ECO:0000313" key="7">
    <source>
        <dbReference type="Proteomes" id="UP001549363"/>
    </source>
</evidence>
<dbReference type="RefSeq" id="WP_354472206.1">
    <property type="nucleotide sequence ID" value="NZ_JBEPSB010000015.1"/>
</dbReference>
<accession>A0ABV2PMP9</accession>
<dbReference type="Gene3D" id="3.10.105.10">
    <property type="entry name" value="Dipeptide-binding Protein, Domain 3"/>
    <property type="match status" value="1"/>
</dbReference>
<evidence type="ECO:0000256" key="3">
    <source>
        <dbReference type="ARBA" id="ARBA00022729"/>
    </source>
</evidence>
<dbReference type="CDD" id="cd08493">
    <property type="entry name" value="PBP2_DppA_like"/>
    <property type="match status" value="1"/>
</dbReference>
<feature type="signal peptide" evidence="4">
    <location>
        <begin position="1"/>
        <end position="22"/>
    </location>
</feature>
<proteinExistence type="inferred from homology"/>
<feature type="domain" description="Solute-binding protein family 5" evidence="5">
    <location>
        <begin position="92"/>
        <end position="457"/>
    </location>
</feature>
<dbReference type="PROSITE" id="PS00430">
    <property type="entry name" value="TONB_DEPENDENT_REC_1"/>
    <property type="match status" value="1"/>
</dbReference>
<feature type="chain" id="PRO_5046318272" evidence="4">
    <location>
        <begin position="23"/>
        <end position="537"/>
    </location>
</feature>
<dbReference type="Pfam" id="PF00496">
    <property type="entry name" value="SBP_bac_5"/>
    <property type="match status" value="1"/>
</dbReference>
<comment type="caution">
    <text evidence="6">The sequence shown here is derived from an EMBL/GenBank/DDBJ whole genome shotgun (WGS) entry which is preliminary data.</text>
</comment>
<keyword evidence="2" id="KW-0813">Transport</keyword>
<evidence type="ECO:0000313" key="6">
    <source>
        <dbReference type="EMBL" id="MET4561888.1"/>
    </source>
</evidence>
<evidence type="ECO:0000256" key="1">
    <source>
        <dbReference type="ARBA" id="ARBA00005695"/>
    </source>
</evidence>
<dbReference type="EMBL" id="JBEPSB010000015">
    <property type="protein sequence ID" value="MET4561888.1"/>
    <property type="molecule type" value="Genomic_DNA"/>
</dbReference>
<dbReference type="InterPro" id="IPR010916">
    <property type="entry name" value="TonB_box_CS"/>
</dbReference>
<dbReference type="SUPFAM" id="SSF53850">
    <property type="entry name" value="Periplasmic binding protein-like II"/>
    <property type="match status" value="1"/>
</dbReference>
<name>A0ABV2PMP9_9BACI</name>
<dbReference type="PANTHER" id="PTHR30290">
    <property type="entry name" value="PERIPLASMIC BINDING COMPONENT OF ABC TRANSPORTER"/>
    <property type="match status" value="1"/>
</dbReference>
<dbReference type="PANTHER" id="PTHR30290:SF9">
    <property type="entry name" value="OLIGOPEPTIDE-BINDING PROTEIN APPA"/>
    <property type="match status" value="1"/>
</dbReference>
<organism evidence="6 7">
    <name type="scientific">Lysinibacillus parviboronicapiens</name>
    <dbReference type="NCBI Taxonomy" id="436516"/>
    <lineage>
        <taxon>Bacteria</taxon>
        <taxon>Bacillati</taxon>
        <taxon>Bacillota</taxon>
        <taxon>Bacilli</taxon>
        <taxon>Bacillales</taxon>
        <taxon>Bacillaceae</taxon>
        <taxon>Lysinibacillus</taxon>
    </lineage>
</organism>
<keyword evidence="3 4" id="KW-0732">Signal</keyword>
<sequence length="537" mass="58379">MNKKKLWSLGVMLILVLSTILAACGADNKDTGSKDTPAGGDSADSGGAKTLVYGRGGDSVALDPAVVTDGESFTVTANIYETLVNFGEQDVTIHPGLAKSWEPSEDGLTYTFQLQEGVKFHDGTDFNAEAVVKNVERWKAGGDKHPYFSSQFVVGDKQIIDSVTAEGDYTVVFKLSQPQAPFLKNLAMSPFAIASPTAFEANEEGLSTDPIGTGPFKFVEWKRNESITIEKNPDYYIAGFPKLDKVIYRSIPDNSARLNDLNTGGIDVADGLSPSDKASIEANADLQLIERPSMNVGYLGLTVTRAPFDNVKVRQAVNHAIDKQALVDAFYEGLAEPAKNPMPPVISGYNDGITGYEYDPEKAKALLAEAGYDGKEIELWAMPVPRPYMPDGQKVAEAIQKNLADVGIPSKIVTFEWATYLEKAQNGEADAFLLGWTGDNGDADNFLYTLLDGDNIGSNNYTFYDNPELHEVFVAAQTEIDEDKRNELYKQAQEMIFADAPWVPLAHSTPILAANTKVTNYIAHPTGSDRLDAVDIK</sequence>
<keyword evidence="7" id="KW-1185">Reference proteome</keyword>
<dbReference type="InterPro" id="IPR030678">
    <property type="entry name" value="Peptide/Ni-bd"/>
</dbReference>